<reference evidence="1 2" key="1">
    <citation type="journal article" date="2019" name="Int. J. Syst. Evol. Microbiol.">
        <title>The Global Catalogue of Microorganisms (GCM) 10K type strain sequencing project: providing services to taxonomists for standard genome sequencing and annotation.</title>
        <authorList>
            <consortium name="The Broad Institute Genomics Platform"/>
            <consortium name="The Broad Institute Genome Sequencing Center for Infectious Disease"/>
            <person name="Wu L."/>
            <person name="Ma J."/>
        </authorList>
    </citation>
    <scope>NUCLEOTIDE SEQUENCE [LARGE SCALE GENOMIC DNA]</scope>
    <source>
        <strain evidence="1 2">JCM 10977</strain>
    </source>
</reference>
<evidence type="ECO:0000313" key="1">
    <source>
        <dbReference type="EMBL" id="GAA0947716.1"/>
    </source>
</evidence>
<dbReference type="InterPro" id="IPR025629">
    <property type="entry name" value="DUF4287"/>
</dbReference>
<dbReference type="Proteomes" id="UP001500542">
    <property type="component" value="Unassembled WGS sequence"/>
</dbReference>
<evidence type="ECO:0000313" key="2">
    <source>
        <dbReference type="Proteomes" id="UP001500542"/>
    </source>
</evidence>
<sequence length="82" mass="9666">MKREAKMGLNHSEETHQRLVEKVPRCTGREMAEWFRLMNDGPSFLRFDDRVRWLSSEYALAHGHATAIVHEYDLAKAHRRMG</sequence>
<protein>
    <submittedName>
        <fullName evidence="1">DUF4287 domain-containing protein</fullName>
    </submittedName>
</protein>
<organism evidence="1 2">
    <name type="scientific">Kribbella koreensis</name>
    <dbReference type="NCBI Taxonomy" id="57909"/>
    <lineage>
        <taxon>Bacteria</taxon>
        <taxon>Bacillati</taxon>
        <taxon>Actinomycetota</taxon>
        <taxon>Actinomycetes</taxon>
        <taxon>Propionibacteriales</taxon>
        <taxon>Kribbellaceae</taxon>
        <taxon>Kribbella</taxon>
    </lineage>
</organism>
<gene>
    <name evidence="1" type="ORF">GCM10009554_44670</name>
</gene>
<accession>A0ABN1QV05</accession>
<comment type="caution">
    <text evidence="1">The sequence shown here is derived from an EMBL/GenBank/DDBJ whole genome shotgun (WGS) entry which is preliminary data.</text>
</comment>
<proteinExistence type="predicted"/>
<name>A0ABN1QV05_9ACTN</name>
<dbReference type="RefSeq" id="WP_328328336.1">
    <property type="nucleotide sequence ID" value="NZ_BAAAHK010000011.1"/>
</dbReference>
<dbReference type="EMBL" id="BAAAHK010000011">
    <property type="protein sequence ID" value="GAA0947716.1"/>
    <property type="molecule type" value="Genomic_DNA"/>
</dbReference>
<keyword evidence="2" id="KW-1185">Reference proteome</keyword>
<dbReference type="Pfam" id="PF14117">
    <property type="entry name" value="DUF4287"/>
    <property type="match status" value="1"/>
</dbReference>